<dbReference type="GO" id="GO:0004497">
    <property type="term" value="F:monooxygenase activity"/>
    <property type="evidence" value="ECO:0007669"/>
    <property type="project" value="UniProtKB-KW"/>
</dbReference>
<dbReference type="PRINTS" id="PR00385">
    <property type="entry name" value="P450"/>
</dbReference>
<dbReference type="PROSITE" id="PS00086">
    <property type="entry name" value="CYTOCHROME_P450"/>
    <property type="match status" value="1"/>
</dbReference>
<keyword evidence="5 10" id="KW-0479">Metal-binding</keyword>
<dbReference type="GO" id="GO:0016020">
    <property type="term" value="C:membrane"/>
    <property type="evidence" value="ECO:0007669"/>
    <property type="project" value="UniProtKB-SubCell"/>
</dbReference>
<evidence type="ECO:0000256" key="1">
    <source>
        <dbReference type="ARBA" id="ARBA00001971"/>
    </source>
</evidence>
<evidence type="ECO:0000256" key="11">
    <source>
        <dbReference type="RuleBase" id="RU000461"/>
    </source>
</evidence>
<dbReference type="GO" id="GO:0005506">
    <property type="term" value="F:iron ion binding"/>
    <property type="evidence" value="ECO:0007669"/>
    <property type="project" value="InterPro"/>
</dbReference>
<keyword evidence="7 10" id="KW-0408">Iron</keyword>
<dbReference type="KEGG" id="rarg:115744136"/>
<dbReference type="FunFam" id="1.10.630.10:FF:000011">
    <property type="entry name" value="Cytochrome P450 83B1"/>
    <property type="match status" value="1"/>
</dbReference>
<dbReference type="GO" id="GO:0020037">
    <property type="term" value="F:heme binding"/>
    <property type="evidence" value="ECO:0007669"/>
    <property type="project" value="InterPro"/>
</dbReference>
<dbReference type="PANTHER" id="PTHR47943">
    <property type="entry name" value="CYTOCHROME P450 93A3-LIKE"/>
    <property type="match status" value="1"/>
</dbReference>
<dbReference type="Pfam" id="PF00067">
    <property type="entry name" value="p450"/>
    <property type="match status" value="1"/>
</dbReference>
<sequence>MAWIWITLVFALVVHLFMRALLWKKKSTKKKLPPGPRGFPILGNLHLLGQNPHHDLHKLAQKYGPIMSLRLGFVPTIVISSPEAAELFLKTHDLVFASRPPQEAMKHMSYEQRNMSFAPYGPYWRNIRKMCTLELLSTAKVNSFESMRREEVGLLVCFLKDASLSHAAVDMSAKISSLSADMSCRMIFGKKYMDEEFDERGFKAVFQEGAALAATPNVGDYVPYLAALDLQGLTRRMKAVSKVFDAFFEKIINEHLAKKKEEGQGQGKDFVDVMLGMMGSNEGEYHIERTHIKSTMLDMMAASMDTSATAIDYAMSELIRHPQGMKKLQHELKQVVGMNRTVEESDIESLEFLDMVVKETLRLHPPAPLLLPHESIEDCTVGGFHIPRKSRVIVNAWAIGRDPHVWGDPEKFVPERFEGTSIDVWGHDFQLVPFGSGRRGCPGMQLGLTVIRLVLAQLTHCFDWELPDGMSPSELDMSEEFGLTTSRVKHLVAIPSFRLKTVD</sequence>
<dbReference type="SUPFAM" id="SSF48264">
    <property type="entry name" value="Cytochrome P450"/>
    <property type="match status" value="1"/>
</dbReference>
<gene>
    <name evidence="13" type="primary">LOC115744136</name>
</gene>
<evidence type="ECO:0000256" key="6">
    <source>
        <dbReference type="ARBA" id="ARBA00023002"/>
    </source>
</evidence>
<dbReference type="AlphaFoldDB" id="A0A8B8PK56"/>
<dbReference type="Gene3D" id="1.10.630.10">
    <property type="entry name" value="Cytochrome P450"/>
    <property type="match status" value="1"/>
</dbReference>
<keyword evidence="6 11" id="KW-0560">Oxidoreductase</keyword>
<feature type="binding site" description="axial binding residue" evidence="10">
    <location>
        <position position="441"/>
    </location>
    <ligand>
        <name>heme</name>
        <dbReference type="ChEBI" id="CHEBI:30413"/>
    </ligand>
    <ligandPart>
        <name>Fe</name>
        <dbReference type="ChEBI" id="CHEBI:18248"/>
    </ligandPart>
</feature>
<dbReference type="RefSeq" id="XP_030535104.1">
    <property type="nucleotide sequence ID" value="XM_030679244.1"/>
</dbReference>
<proteinExistence type="inferred from homology"/>
<accession>A0A8B8PK56</accession>
<keyword evidence="8 11" id="KW-0503">Monooxygenase</keyword>
<keyword evidence="4 10" id="KW-0349">Heme</keyword>
<evidence type="ECO:0000256" key="4">
    <source>
        <dbReference type="ARBA" id="ARBA00022617"/>
    </source>
</evidence>
<dbReference type="PRINTS" id="PR00463">
    <property type="entry name" value="EP450I"/>
</dbReference>
<evidence type="ECO:0000256" key="5">
    <source>
        <dbReference type="ARBA" id="ARBA00022723"/>
    </source>
</evidence>
<dbReference type="GeneID" id="115744136"/>
<keyword evidence="9" id="KW-0472">Membrane</keyword>
<dbReference type="Proteomes" id="UP000827889">
    <property type="component" value="Chromosome 11"/>
</dbReference>
<dbReference type="InterPro" id="IPR002401">
    <property type="entry name" value="Cyt_P450_E_grp-I"/>
</dbReference>
<organism evidence="12 13">
    <name type="scientific">Rhodamnia argentea</name>
    <dbReference type="NCBI Taxonomy" id="178133"/>
    <lineage>
        <taxon>Eukaryota</taxon>
        <taxon>Viridiplantae</taxon>
        <taxon>Streptophyta</taxon>
        <taxon>Embryophyta</taxon>
        <taxon>Tracheophyta</taxon>
        <taxon>Spermatophyta</taxon>
        <taxon>Magnoliopsida</taxon>
        <taxon>eudicotyledons</taxon>
        <taxon>Gunneridae</taxon>
        <taxon>Pentapetalae</taxon>
        <taxon>rosids</taxon>
        <taxon>malvids</taxon>
        <taxon>Myrtales</taxon>
        <taxon>Myrtaceae</taxon>
        <taxon>Myrtoideae</taxon>
        <taxon>Myrteae</taxon>
        <taxon>Australasian group</taxon>
        <taxon>Rhodamnia</taxon>
    </lineage>
</organism>
<dbReference type="GO" id="GO:0016705">
    <property type="term" value="F:oxidoreductase activity, acting on paired donors, with incorporation or reduction of molecular oxygen"/>
    <property type="evidence" value="ECO:0007669"/>
    <property type="project" value="InterPro"/>
</dbReference>
<evidence type="ECO:0000256" key="9">
    <source>
        <dbReference type="ARBA" id="ARBA00023136"/>
    </source>
</evidence>
<protein>
    <submittedName>
        <fullName evidence="13">Cytochrome P450 71AU50-like</fullName>
    </submittedName>
</protein>
<evidence type="ECO:0000256" key="2">
    <source>
        <dbReference type="ARBA" id="ARBA00004370"/>
    </source>
</evidence>
<comment type="cofactor">
    <cofactor evidence="1 10">
        <name>heme</name>
        <dbReference type="ChEBI" id="CHEBI:30413"/>
    </cofactor>
</comment>
<evidence type="ECO:0000256" key="3">
    <source>
        <dbReference type="ARBA" id="ARBA00010617"/>
    </source>
</evidence>
<comment type="subcellular location">
    <subcellularLocation>
        <location evidence="2">Membrane</location>
    </subcellularLocation>
</comment>
<name>A0A8B8PK56_9MYRT</name>
<dbReference type="PANTHER" id="PTHR47943:SF2">
    <property type="entry name" value="CYTOCHROME P450"/>
    <property type="match status" value="1"/>
</dbReference>
<evidence type="ECO:0000256" key="10">
    <source>
        <dbReference type="PIRSR" id="PIRSR602401-1"/>
    </source>
</evidence>
<evidence type="ECO:0000313" key="13">
    <source>
        <dbReference type="RefSeq" id="XP_030535104.1"/>
    </source>
</evidence>
<evidence type="ECO:0000256" key="7">
    <source>
        <dbReference type="ARBA" id="ARBA00023004"/>
    </source>
</evidence>
<dbReference type="InterPro" id="IPR017972">
    <property type="entry name" value="Cyt_P450_CS"/>
</dbReference>
<dbReference type="InterPro" id="IPR001128">
    <property type="entry name" value="Cyt_P450"/>
</dbReference>
<dbReference type="InterPro" id="IPR036396">
    <property type="entry name" value="Cyt_P450_sf"/>
</dbReference>
<evidence type="ECO:0000313" key="12">
    <source>
        <dbReference type="Proteomes" id="UP000827889"/>
    </source>
</evidence>
<evidence type="ECO:0000256" key="8">
    <source>
        <dbReference type="ARBA" id="ARBA00023033"/>
    </source>
</evidence>
<keyword evidence="12" id="KW-1185">Reference proteome</keyword>
<comment type="similarity">
    <text evidence="3 11">Belongs to the cytochrome P450 family.</text>
</comment>
<dbReference type="OrthoDB" id="2789670at2759"/>
<reference evidence="13" key="1">
    <citation type="submission" date="2025-08" db="UniProtKB">
        <authorList>
            <consortium name="RefSeq"/>
        </authorList>
    </citation>
    <scope>IDENTIFICATION</scope>
    <source>
        <tissue evidence="13">Leaf</tissue>
    </source>
</reference>
<dbReference type="CDD" id="cd11072">
    <property type="entry name" value="CYP71-like"/>
    <property type="match status" value="1"/>
</dbReference>